<comment type="caution">
    <text evidence="1">The sequence shown here is derived from an EMBL/GenBank/DDBJ whole genome shotgun (WGS) entry which is preliminary data.</text>
</comment>
<protein>
    <submittedName>
        <fullName evidence="1">Uncharacterized protein</fullName>
    </submittedName>
</protein>
<gene>
    <name evidence="1" type="ORF">ACFQ39_07590</name>
</gene>
<dbReference type="RefSeq" id="WP_377177691.1">
    <property type="nucleotide sequence ID" value="NZ_JBHTMY010000003.1"/>
</dbReference>
<dbReference type="Proteomes" id="UP001597201">
    <property type="component" value="Unassembled WGS sequence"/>
</dbReference>
<reference evidence="2" key="1">
    <citation type="journal article" date="2019" name="Int. J. Syst. Evol. Microbiol.">
        <title>The Global Catalogue of Microorganisms (GCM) 10K type strain sequencing project: providing services to taxonomists for standard genome sequencing and annotation.</title>
        <authorList>
            <consortium name="The Broad Institute Genomics Platform"/>
            <consortium name="The Broad Institute Genome Sequencing Center for Infectious Disease"/>
            <person name="Wu L."/>
            <person name="Ma J."/>
        </authorList>
    </citation>
    <scope>NUCLEOTIDE SEQUENCE [LARGE SCALE GENOMIC DNA]</scope>
    <source>
        <strain evidence="2">CCUG 61485</strain>
    </source>
</reference>
<keyword evidence="2" id="KW-1185">Reference proteome</keyword>
<name>A0ABW3Y3J6_9FLAO</name>
<proteinExistence type="predicted"/>
<sequence length="104" mass="12203">MIIERNILELLLSNDNETFIDVSVLEEDYSKIKEAVAYLKSNHLIVEEERKPRNLEAFGISNNRILSINVKITDKGRDYVRSMLNQQNAKSPRSGRKNFWRFAF</sequence>
<accession>A0ABW3Y3J6</accession>
<evidence type="ECO:0000313" key="1">
    <source>
        <dbReference type="EMBL" id="MFD1315475.1"/>
    </source>
</evidence>
<evidence type="ECO:0000313" key="2">
    <source>
        <dbReference type="Proteomes" id="UP001597201"/>
    </source>
</evidence>
<organism evidence="1 2">
    <name type="scientific">Namhaeicola litoreus</name>
    <dbReference type="NCBI Taxonomy" id="1052145"/>
    <lineage>
        <taxon>Bacteria</taxon>
        <taxon>Pseudomonadati</taxon>
        <taxon>Bacteroidota</taxon>
        <taxon>Flavobacteriia</taxon>
        <taxon>Flavobacteriales</taxon>
        <taxon>Flavobacteriaceae</taxon>
        <taxon>Namhaeicola</taxon>
    </lineage>
</organism>
<dbReference type="EMBL" id="JBHTMY010000003">
    <property type="protein sequence ID" value="MFD1315475.1"/>
    <property type="molecule type" value="Genomic_DNA"/>
</dbReference>